<dbReference type="PANTHER" id="PTHR43685">
    <property type="entry name" value="GLYCOSYLTRANSFERASE"/>
    <property type="match status" value="1"/>
</dbReference>
<keyword evidence="4" id="KW-1185">Reference proteome</keyword>
<dbReference type="PANTHER" id="PTHR43685:SF3">
    <property type="entry name" value="SLR2126 PROTEIN"/>
    <property type="match status" value="1"/>
</dbReference>
<dbReference type="Gene3D" id="3.90.550.10">
    <property type="entry name" value="Spore Coat Polysaccharide Biosynthesis Protein SpsA, Chain A"/>
    <property type="match status" value="1"/>
</dbReference>
<comment type="caution">
    <text evidence="3">The sequence shown here is derived from an EMBL/GenBank/DDBJ whole genome shotgun (WGS) entry which is preliminary data.</text>
</comment>
<keyword evidence="1" id="KW-0472">Membrane</keyword>
<gene>
    <name evidence="3" type="ORF">GCM10023331_27010</name>
</gene>
<evidence type="ECO:0000313" key="4">
    <source>
        <dbReference type="Proteomes" id="UP001500298"/>
    </source>
</evidence>
<dbReference type="InterPro" id="IPR050834">
    <property type="entry name" value="Glycosyltransf_2"/>
</dbReference>
<evidence type="ECO:0000313" key="3">
    <source>
        <dbReference type="EMBL" id="GAA4840590.1"/>
    </source>
</evidence>
<evidence type="ECO:0000256" key="1">
    <source>
        <dbReference type="SAM" id="Phobius"/>
    </source>
</evidence>
<dbReference type="InterPro" id="IPR001173">
    <property type="entry name" value="Glyco_trans_2-like"/>
</dbReference>
<keyword evidence="1" id="KW-1133">Transmembrane helix</keyword>
<dbReference type="Proteomes" id="UP001500298">
    <property type="component" value="Unassembled WGS sequence"/>
</dbReference>
<feature type="transmembrane region" description="Helical" evidence="1">
    <location>
        <begin position="236"/>
        <end position="255"/>
    </location>
</feature>
<organism evidence="3 4">
    <name type="scientific">Algivirga pacifica</name>
    <dbReference type="NCBI Taxonomy" id="1162670"/>
    <lineage>
        <taxon>Bacteria</taxon>
        <taxon>Pseudomonadati</taxon>
        <taxon>Bacteroidota</taxon>
        <taxon>Cytophagia</taxon>
        <taxon>Cytophagales</taxon>
        <taxon>Flammeovirgaceae</taxon>
        <taxon>Algivirga</taxon>
    </lineage>
</organism>
<dbReference type="InterPro" id="IPR029044">
    <property type="entry name" value="Nucleotide-diphossugar_trans"/>
</dbReference>
<dbReference type="SUPFAM" id="SSF53448">
    <property type="entry name" value="Nucleotide-diphospho-sugar transferases"/>
    <property type="match status" value="1"/>
</dbReference>
<keyword evidence="1" id="KW-0812">Transmembrane</keyword>
<proteinExistence type="predicted"/>
<feature type="domain" description="Glycosyltransferase 2-like" evidence="2">
    <location>
        <begin position="6"/>
        <end position="94"/>
    </location>
</feature>
<dbReference type="EMBL" id="BAABJX010000042">
    <property type="protein sequence ID" value="GAA4840590.1"/>
    <property type="molecule type" value="Genomic_DNA"/>
</dbReference>
<accession>A0ABP9DDD8</accession>
<sequence>MDPVVPFEVIVVLDGCVDGSVEYVKSLCKQRPELKYISKHAEGPAKARNVGVSISRGDIIAFTDDDCIVTKDWISNIMKSFEDDSLVGLQGKTSTYKHLCSPLTHQIDNQHGSVDFPTCNVAIRRDAFLNIGGFDESFPYAHNEDADLGWRLEKLGTVKFIPSMEIIHPPRKEKLSKLIRRMKILESEFLLYHKNKQDYKRKRAVNPWVNIYGKMFCKHLPLIFKSRFRFILQPSIFLQGIFINISWWVSLLYLIPTFMEAEKTYRDKYQKKTTQGVSIQKPVLPKEVS</sequence>
<name>A0ABP9DDD8_9BACT</name>
<reference evidence="4" key="1">
    <citation type="journal article" date="2019" name="Int. J. Syst. Evol. Microbiol.">
        <title>The Global Catalogue of Microorganisms (GCM) 10K type strain sequencing project: providing services to taxonomists for standard genome sequencing and annotation.</title>
        <authorList>
            <consortium name="The Broad Institute Genomics Platform"/>
            <consortium name="The Broad Institute Genome Sequencing Center for Infectious Disease"/>
            <person name="Wu L."/>
            <person name="Ma J."/>
        </authorList>
    </citation>
    <scope>NUCLEOTIDE SEQUENCE [LARGE SCALE GENOMIC DNA]</scope>
    <source>
        <strain evidence="4">JCM 18326</strain>
    </source>
</reference>
<dbReference type="Pfam" id="PF00535">
    <property type="entry name" value="Glycos_transf_2"/>
    <property type="match status" value="1"/>
</dbReference>
<protein>
    <recommendedName>
        <fullName evidence="2">Glycosyltransferase 2-like domain-containing protein</fullName>
    </recommendedName>
</protein>
<evidence type="ECO:0000259" key="2">
    <source>
        <dbReference type="Pfam" id="PF00535"/>
    </source>
</evidence>